<sequence>MTSRLASKLFVDEVRKAPSMTVHELMTRVTEKLNVDFSLKQRFRRLYMCLEPIKRGFLAGRRKWIGLDGCFLKGPYGRQLLSGVGMDGDNKMFPLALSVVGGLVQVVRDKLPRDEHSCCIQHLYTNFKQMHRGLALKERLWRCARASYMTQFKTEIEMMKQESKDVYARLDEKDPNTWHVADDSLIFVEENGETMSKHEGLLCPAIFDILEKAKKEQCMCSCYYAGTMKYQICCPFSDQFVVYLGSKTCICRQWQLKGIPCGHAVVAINRRRAKSEKNIYIYIYMAPTYWKSTYMKSYEPVLNPINGPNLRVQVDLLPMRPPKYGKSPERPKKIRKKGPDEDRNKQLYVNPSKPHKVSKICTKMSCSLCKKYGHNRRSYLKKTSKLLQ</sequence>
<feature type="compositionally biased region" description="Basic and acidic residues" evidence="5">
    <location>
        <begin position="326"/>
        <end position="345"/>
    </location>
</feature>
<proteinExistence type="predicted"/>
<evidence type="ECO:0000313" key="7">
    <source>
        <dbReference type="Proteomes" id="UP001652660"/>
    </source>
</evidence>
<dbReference type="PROSITE" id="PS50966">
    <property type="entry name" value="ZF_SWIM"/>
    <property type="match status" value="1"/>
</dbReference>
<dbReference type="SMART" id="SM00575">
    <property type="entry name" value="ZnF_PMZ"/>
    <property type="match status" value="1"/>
</dbReference>
<organism evidence="7 8">
    <name type="scientific">Coffea arabica</name>
    <name type="common">Arabian coffee</name>
    <dbReference type="NCBI Taxonomy" id="13443"/>
    <lineage>
        <taxon>Eukaryota</taxon>
        <taxon>Viridiplantae</taxon>
        <taxon>Streptophyta</taxon>
        <taxon>Embryophyta</taxon>
        <taxon>Tracheophyta</taxon>
        <taxon>Spermatophyta</taxon>
        <taxon>Magnoliopsida</taxon>
        <taxon>eudicotyledons</taxon>
        <taxon>Gunneridae</taxon>
        <taxon>Pentapetalae</taxon>
        <taxon>asterids</taxon>
        <taxon>lamiids</taxon>
        <taxon>Gentianales</taxon>
        <taxon>Rubiaceae</taxon>
        <taxon>Ixoroideae</taxon>
        <taxon>Gardenieae complex</taxon>
        <taxon>Bertiereae - Coffeeae clade</taxon>
        <taxon>Coffeeae</taxon>
        <taxon>Coffea</taxon>
    </lineage>
</organism>
<evidence type="ECO:0000259" key="6">
    <source>
        <dbReference type="PROSITE" id="PS50966"/>
    </source>
</evidence>
<protein>
    <recommendedName>
        <fullName evidence="6">SWIM-type domain-containing protein</fullName>
    </recommendedName>
</protein>
<dbReference type="InterPro" id="IPR007527">
    <property type="entry name" value="Znf_SWIM"/>
</dbReference>
<evidence type="ECO:0000256" key="1">
    <source>
        <dbReference type="ARBA" id="ARBA00022723"/>
    </source>
</evidence>
<keyword evidence="3" id="KW-0862">Zinc</keyword>
<dbReference type="Proteomes" id="UP001652660">
    <property type="component" value="Chromosome 10e"/>
</dbReference>
<evidence type="ECO:0000313" key="8">
    <source>
        <dbReference type="RefSeq" id="XP_071923118.1"/>
    </source>
</evidence>
<dbReference type="InterPro" id="IPR006564">
    <property type="entry name" value="Znf_PMZ"/>
</dbReference>
<evidence type="ECO:0000256" key="3">
    <source>
        <dbReference type="ARBA" id="ARBA00022833"/>
    </source>
</evidence>
<keyword evidence="2 4" id="KW-0863">Zinc-finger</keyword>
<accession>A0ABM4VUB7</accession>
<reference evidence="8" key="1">
    <citation type="submission" date="2025-08" db="UniProtKB">
        <authorList>
            <consortium name="RefSeq"/>
        </authorList>
    </citation>
    <scope>IDENTIFICATION</scope>
    <source>
        <tissue evidence="8">Leaves</tissue>
    </source>
</reference>
<gene>
    <name evidence="8" type="primary">LOC140015124</name>
</gene>
<dbReference type="PANTHER" id="PTHR31973">
    <property type="entry name" value="POLYPROTEIN, PUTATIVE-RELATED"/>
    <property type="match status" value="1"/>
</dbReference>
<feature type="domain" description="SWIM-type" evidence="6">
    <location>
        <begin position="240"/>
        <end position="272"/>
    </location>
</feature>
<evidence type="ECO:0000256" key="2">
    <source>
        <dbReference type="ARBA" id="ARBA00022771"/>
    </source>
</evidence>
<dbReference type="PANTHER" id="PTHR31973:SF187">
    <property type="entry name" value="MUTATOR TRANSPOSASE MUDRA PROTEIN"/>
    <property type="match status" value="1"/>
</dbReference>
<evidence type="ECO:0000256" key="4">
    <source>
        <dbReference type="PROSITE-ProRule" id="PRU00325"/>
    </source>
</evidence>
<evidence type="ECO:0000256" key="5">
    <source>
        <dbReference type="SAM" id="MobiDB-lite"/>
    </source>
</evidence>
<dbReference type="GeneID" id="140015124"/>
<keyword evidence="7" id="KW-1185">Reference proteome</keyword>
<feature type="region of interest" description="Disordered" evidence="5">
    <location>
        <begin position="319"/>
        <end position="349"/>
    </location>
</feature>
<dbReference type="Pfam" id="PF04434">
    <property type="entry name" value="SWIM"/>
    <property type="match status" value="1"/>
</dbReference>
<dbReference type="RefSeq" id="XP_071923118.1">
    <property type="nucleotide sequence ID" value="XM_072067017.1"/>
</dbReference>
<keyword evidence="1" id="KW-0479">Metal-binding</keyword>
<name>A0ABM4VUB7_COFAR</name>